<feature type="domain" description="Oxidoreductase molybdopterin-binding" evidence="1">
    <location>
        <begin position="47"/>
        <end position="171"/>
    </location>
</feature>
<dbReference type="HOGENOM" id="CLU_1413141_0_0_9"/>
<evidence type="ECO:0000259" key="1">
    <source>
        <dbReference type="Pfam" id="PF00174"/>
    </source>
</evidence>
<dbReference type="Proteomes" id="UP000013520">
    <property type="component" value="Chromosome"/>
</dbReference>
<dbReference type="Gene3D" id="3.90.420.10">
    <property type="entry name" value="Oxidoreductase, molybdopterin-binding domain"/>
    <property type="match status" value="1"/>
</dbReference>
<dbReference type="eggNOG" id="COG2041">
    <property type="taxonomic scope" value="Bacteria"/>
</dbReference>
<keyword evidence="3" id="KW-1185">Reference proteome</keyword>
<dbReference type="KEGG" id="dgi:Desgi_0302"/>
<dbReference type="InterPro" id="IPR000572">
    <property type="entry name" value="OxRdtase_Mopterin-bd_dom"/>
</dbReference>
<organism evidence="2 3">
    <name type="scientific">Desulfoscipio gibsoniae DSM 7213</name>
    <dbReference type="NCBI Taxonomy" id="767817"/>
    <lineage>
        <taxon>Bacteria</taxon>
        <taxon>Bacillati</taxon>
        <taxon>Bacillota</taxon>
        <taxon>Clostridia</taxon>
        <taxon>Eubacteriales</taxon>
        <taxon>Desulfallaceae</taxon>
        <taxon>Desulfoscipio</taxon>
    </lineage>
</organism>
<evidence type="ECO:0000313" key="2">
    <source>
        <dbReference type="EMBL" id="AGK99887.1"/>
    </source>
</evidence>
<dbReference type="EMBL" id="CP003273">
    <property type="protein sequence ID" value="AGK99887.1"/>
    <property type="molecule type" value="Genomic_DNA"/>
</dbReference>
<dbReference type="Pfam" id="PF00174">
    <property type="entry name" value="Oxidored_molyb"/>
    <property type="match status" value="1"/>
</dbReference>
<name>R4K9P6_9FIRM</name>
<protein>
    <submittedName>
        <fullName evidence="2">Sulfite oxidase-like oxidoreductase</fullName>
    </submittedName>
</protein>
<proteinExistence type="predicted"/>
<dbReference type="SUPFAM" id="SSF56524">
    <property type="entry name" value="Oxidoreductase molybdopterin-binding domain"/>
    <property type="match status" value="1"/>
</dbReference>
<sequence length="192" mass="21518">MLTMNKQLAIRVAVLALMTALVLIGCGDRGNNQAPVKETGPVDEESVLTIEGSGVANNTRLTLQEIQGMQSAIIQDEYFSLNNWGTKQYFSFKGVSLWQLLSEAGVKDTARQVVITADDGYCISYDIADVKREDYIDETNLDKKYKMIIAWEEDGKAYDPTKYPFRLVVGQREPGDINKQNWVAKVKTIKVD</sequence>
<evidence type="ECO:0000313" key="3">
    <source>
        <dbReference type="Proteomes" id="UP000013520"/>
    </source>
</evidence>
<dbReference type="OrthoDB" id="1707732at2"/>
<dbReference type="InterPro" id="IPR036374">
    <property type="entry name" value="OxRdtase_Mopterin-bd_sf"/>
</dbReference>
<gene>
    <name evidence="2" type="ORF">Desgi_0302</name>
</gene>
<reference evidence="2 3" key="1">
    <citation type="submission" date="2012-01" db="EMBL/GenBank/DDBJ databases">
        <title>Complete sequence of Desulfotomaculum gibsoniae DSM 7213.</title>
        <authorList>
            <consortium name="US DOE Joint Genome Institute"/>
            <person name="Lucas S."/>
            <person name="Han J."/>
            <person name="Lapidus A."/>
            <person name="Cheng J.-F."/>
            <person name="Goodwin L."/>
            <person name="Pitluck S."/>
            <person name="Peters L."/>
            <person name="Ovchinnikova G."/>
            <person name="Teshima H."/>
            <person name="Detter J.C."/>
            <person name="Han C."/>
            <person name="Tapia R."/>
            <person name="Land M."/>
            <person name="Hauser L."/>
            <person name="Kyrpides N."/>
            <person name="Ivanova N."/>
            <person name="Pagani I."/>
            <person name="Parshina S."/>
            <person name="Plugge C."/>
            <person name="Muyzer G."/>
            <person name="Kuever J."/>
            <person name="Ivanova A."/>
            <person name="Nazina T."/>
            <person name="Klenk H.-P."/>
            <person name="Brambilla E."/>
            <person name="Spring S."/>
            <person name="Stams A.F."/>
            <person name="Woyke T."/>
        </authorList>
    </citation>
    <scope>NUCLEOTIDE SEQUENCE [LARGE SCALE GENOMIC DNA]</scope>
    <source>
        <strain evidence="2 3">DSM 7213</strain>
    </source>
</reference>
<dbReference type="PROSITE" id="PS51257">
    <property type="entry name" value="PROKAR_LIPOPROTEIN"/>
    <property type="match status" value="1"/>
</dbReference>
<dbReference type="AlphaFoldDB" id="R4K9P6"/>
<accession>R4K9P6</accession>
<dbReference type="STRING" id="767817.Desgi_0302"/>